<comment type="similarity">
    <text evidence="1 2">Belongs to the serpin family.</text>
</comment>
<dbReference type="GO" id="GO:0004867">
    <property type="term" value="F:serine-type endopeptidase inhibitor activity"/>
    <property type="evidence" value="ECO:0007669"/>
    <property type="project" value="InterPro"/>
</dbReference>
<dbReference type="Proteomes" id="UP000286415">
    <property type="component" value="Unassembled WGS sequence"/>
</dbReference>
<gene>
    <name evidence="4" type="ORF">CSKR_109544</name>
</gene>
<dbReference type="Pfam" id="PF00079">
    <property type="entry name" value="Serpin"/>
    <property type="match status" value="2"/>
</dbReference>
<dbReference type="InterPro" id="IPR000215">
    <property type="entry name" value="Serpin_fam"/>
</dbReference>
<dbReference type="InterPro" id="IPR042178">
    <property type="entry name" value="Serpin_sf_1"/>
</dbReference>
<dbReference type="SMART" id="SM00093">
    <property type="entry name" value="SERPIN"/>
    <property type="match status" value="1"/>
</dbReference>
<dbReference type="GO" id="GO:0005615">
    <property type="term" value="C:extracellular space"/>
    <property type="evidence" value="ECO:0007669"/>
    <property type="project" value="InterPro"/>
</dbReference>
<organism evidence="4 5">
    <name type="scientific">Clonorchis sinensis</name>
    <name type="common">Chinese liver fluke</name>
    <dbReference type="NCBI Taxonomy" id="79923"/>
    <lineage>
        <taxon>Eukaryota</taxon>
        <taxon>Metazoa</taxon>
        <taxon>Spiralia</taxon>
        <taxon>Lophotrochozoa</taxon>
        <taxon>Platyhelminthes</taxon>
        <taxon>Trematoda</taxon>
        <taxon>Digenea</taxon>
        <taxon>Opisthorchiida</taxon>
        <taxon>Opisthorchiata</taxon>
        <taxon>Opisthorchiidae</taxon>
        <taxon>Clonorchis</taxon>
    </lineage>
</organism>
<dbReference type="InParanoid" id="A0A3R7CXR6"/>
<reference evidence="4 5" key="2">
    <citation type="journal article" date="2021" name="Genomics">
        <title>High-quality reference genome for Clonorchis sinensis.</title>
        <authorList>
            <person name="Young N.D."/>
            <person name="Stroehlein A.J."/>
            <person name="Kinkar L."/>
            <person name="Wang T."/>
            <person name="Sohn W.M."/>
            <person name="Chang B.C.H."/>
            <person name="Kaur P."/>
            <person name="Weisz D."/>
            <person name="Dudchenko O."/>
            <person name="Aiden E.L."/>
            <person name="Korhonen P.K."/>
            <person name="Gasser R.B."/>
        </authorList>
    </citation>
    <scope>NUCLEOTIDE SEQUENCE [LARGE SCALE GENOMIC DNA]</scope>
    <source>
        <strain evidence="4">Cs-k2</strain>
    </source>
</reference>
<evidence type="ECO:0000259" key="3">
    <source>
        <dbReference type="SMART" id="SM00093"/>
    </source>
</evidence>
<comment type="caution">
    <text evidence="4">The sequence shown here is derived from an EMBL/GenBank/DDBJ whole genome shotgun (WGS) entry which is preliminary data.</text>
</comment>
<keyword evidence="5" id="KW-1185">Reference proteome</keyword>
<dbReference type="FunCoup" id="A0A3R7CXR6">
    <property type="interactions" value="20"/>
</dbReference>
<dbReference type="InterPro" id="IPR023796">
    <property type="entry name" value="Serpin_dom"/>
</dbReference>
<dbReference type="OrthoDB" id="6280426at2759"/>
<evidence type="ECO:0000313" key="5">
    <source>
        <dbReference type="Proteomes" id="UP000286415"/>
    </source>
</evidence>
<dbReference type="PANTHER" id="PTHR11461">
    <property type="entry name" value="SERINE PROTEASE INHIBITOR, SERPIN"/>
    <property type="match status" value="1"/>
</dbReference>
<protein>
    <submittedName>
        <fullName evidence="4">Serpin B12</fullName>
    </submittedName>
</protein>
<evidence type="ECO:0000256" key="1">
    <source>
        <dbReference type="ARBA" id="ARBA00009500"/>
    </source>
</evidence>
<accession>A0A3R7CXR6</accession>
<dbReference type="AlphaFoldDB" id="A0A3R7CXR6"/>
<dbReference type="InterPro" id="IPR036186">
    <property type="entry name" value="Serpin_sf"/>
</dbReference>
<dbReference type="EMBL" id="NIRI02000010">
    <property type="protein sequence ID" value="KAG5453591.1"/>
    <property type="molecule type" value="Genomic_DNA"/>
</dbReference>
<feature type="domain" description="Serpin" evidence="3">
    <location>
        <begin position="1"/>
        <end position="257"/>
    </location>
</feature>
<dbReference type="STRING" id="79923.A0A3R7CXR6"/>
<dbReference type="Gene3D" id="3.30.497.10">
    <property type="entry name" value="Antithrombin, subunit I, domain 2"/>
    <property type="match status" value="1"/>
</dbReference>
<proteinExistence type="inferred from homology"/>
<name>A0A3R7CXR6_CLOSI</name>
<evidence type="ECO:0000256" key="2">
    <source>
        <dbReference type="RuleBase" id="RU000411"/>
    </source>
</evidence>
<evidence type="ECO:0000313" key="4">
    <source>
        <dbReference type="EMBL" id="KAG5453591.1"/>
    </source>
</evidence>
<dbReference type="PANTHER" id="PTHR11461:SF211">
    <property type="entry name" value="GH10112P-RELATED"/>
    <property type="match status" value="1"/>
</dbReference>
<sequence>MTLVGAGGQTRLELRQTMRIPPELEGAALHEMFGSALRSISTQSTDVTVSLANRLFVFQNMNIRDEFSHMLSKDYSAEAESLVNYADLEAKRQRINQWVSETTNSRIPELFAQGALNVNSLLTLVNTVYLKDTMGAILMRSFVSEEVDLELPRFRLSESPPLNMKLLLQSMGVRSMFDKTADLSNLSPDANIYVSDLVHKAVIMVDEQGAEAAAGSGIEISPTSIPDTMEFHVDHPFLTALVYRSTIPAFIGHVFDPEVMWS</sequence>
<reference evidence="4 5" key="1">
    <citation type="journal article" date="2018" name="Biotechnol. Adv.">
        <title>Improved genomic resources and new bioinformatic workflow for the carcinogenic parasite Clonorchis sinensis: Biotechnological implications.</title>
        <authorList>
            <person name="Wang D."/>
            <person name="Korhonen P.K."/>
            <person name="Gasser R.B."/>
            <person name="Young N.D."/>
        </authorList>
    </citation>
    <scope>NUCLEOTIDE SEQUENCE [LARGE SCALE GENOMIC DNA]</scope>
    <source>
        <strain evidence="4">Cs-k2</strain>
    </source>
</reference>
<dbReference type="SUPFAM" id="SSF56574">
    <property type="entry name" value="Serpins"/>
    <property type="match status" value="1"/>
</dbReference>